<dbReference type="NCBIfam" id="TIGR02841">
    <property type="entry name" value="spore_YyaC"/>
    <property type="match status" value="1"/>
</dbReference>
<protein>
    <submittedName>
        <fullName evidence="1">Spore protease YyaC</fullName>
    </submittedName>
</protein>
<comment type="caution">
    <text evidence="1">The sequence shown here is derived from an EMBL/GenBank/DDBJ whole genome shotgun (WGS) entry which is preliminary data.</text>
</comment>
<keyword evidence="1" id="KW-0378">Hydrolase</keyword>
<evidence type="ECO:0000313" key="1">
    <source>
        <dbReference type="EMBL" id="MBD7913099.1"/>
    </source>
</evidence>
<organism evidence="1 2">
    <name type="scientific">Clostridium cibarium</name>
    <dbReference type="NCBI Taxonomy" id="2762247"/>
    <lineage>
        <taxon>Bacteria</taxon>
        <taxon>Bacillati</taxon>
        <taxon>Bacillota</taxon>
        <taxon>Clostridia</taxon>
        <taxon>Eubacteriales</taxon>
        <taxon>Clostridiaceae</taxon>
        <taxon>Clostridium</taxon>
    </lineage>
</organism>
<dbReference type="GO" id="GO:0008233">
    <property type="term" value="F:peptidase activity"/>
    <property type="evidence" value="ECO:0007669"/>
    <property type="project" value="UniProtKB-KW"/>
</dbReference>
<accession>A0ABR8PY50</accession>
<dbReference type="InterPro" id="IPR009665">
    <property type="entry name" value="YyaC"/>
</dbReference>
<dbReference type="Proteomes" id="UP000627781">
    <property type="component" value="Unassembled WGS sequence"/>
</dbReference>
<dbReference type="SUPFAM" id="SSF53163">
    <property type="entry name" value="HybD-like"/>
    <property type="match status" value="1"/>
</dbReference>
<dbReference type="RefSeq" id="WP_143318202.1">
    <property type="nucleotide sequence ID" value="NZ_JACSRA010000035.1"/>
</dbReference>
<dbReference type="Pfam" id="PF06866">
    <property type="entry name" value="DUF1256"/>
    <property type="match status" value="1"/>
</dbReference>
<keyword evidence="1" id="KW-0645">Protease</keyword>
<keyword evidence="2" id="KW-1185">Reference proteome</keyword>
<gene>
    <name evidence="1" type="primary">yyaC</name>
    <name evidence="1" type="ORF">H9661_17235</name>
</gene>
<evidence type="ECO:0000313" key="2">
    <source>
        <dbReference type="Proteomes" id="UP000627781"/>
    </source>
</evidence>
<name>A0ABR8PY50_9CLOT</name>
<proteinExistence type="predicted"/>
<sequence>MSTCFSVDSNIPNSYEKIRDYLYKELKPIIKSGKCIIFLCIGTDRSTGDSLGPLIGYKLRYLKKKNFYIYGSLSNPIHSKNLEIIIQRIYENFDDPFIIAVDACLGSFQNIGKIFIDRKPLHPGLAVNRKLPPVGNMSITGIVNISGSFEFMVLQNTRLYIVMELADCISAGIYHFILKSSGNSSSTQYIEDIITFPNV</sequence>
<dbReference type="GO" id="GO:0006508">
    <property type="term" value="P:proteolysis"/>
    <property type="evidence" value="ECO:0007669"/>
    <property type="project" value="UniProtKB-KW"/>
</dbReference>
<dbReference type="InterPro" id="IPR023430">
    <property type="entry name" value="Pept_HybD-like_dom_sf"/>
</dbReference>
<dbReference type="EMBL" id="JACSRA010000035">
    <property type="protein sequence ID" value="MBD7913099.1"/>
    <property type="molecule type" value="Genomic_DNA"/>
</dbReference>
<reference evidence="1 2" key="1">
    <citation type="submission" date="2020-08" db="EMBL/GenBank/DDBJ databases">
        <title>A Genomic Blueprint of the Chicken Gut Microbiome.</title>
        <authorList>
            <person name="Gilroy R."/>
            <person name="Ravi A."/>
            <person name="Getino M."/>
            <person name="Pursley I."/>
            <person name="Horton D.L."/>
            <person name="Alikhan N.-F."/>
            <person name="Baker D."/>
            <person name="Gharbi K."/>
            <person name="Hall N."/>
            <person name="Watson M."/>
            <person name="Adriaenssens E.M."/>
            <person name="Foster-Nyarko E."/>
            <person name="Jarju S."/>
            <person name="Secka A."/>
            <person name="Antonio M."/>
            <person name="Oren A."/>
            <person name="Chaudhuri R."/>
            <person name="La Ragione R.M."/>
            <person name="Hildebrand F."/>
            <person name="Pallen M.J."/>
        </authorList>
    </citation>
    <scope>NUCLEOTIDE SEQUENCE [LARGE SCALE GENOMIC DNA]</scope>
    <source>
        <strain evidence="1 2">Sa3CVN1</strain>
    </source>
</reference>